<dbReference type="EMBL" id="JAHLQT010022531">
    <property type="protein sequence ID" value="KAG7166542.1"/>
    <property type="molecule type" value="Genomic_DNA"/>
</dbReference>
<dbReference type="AlphaFoldDB" id="A0A8J5JYZ7"/>
<organism evidence="1 2">
    <name type="scientific">Homarus americanus</name>
    <name type="common">American lobster</name>
    <dbReference type="NCBI Taxonomy" id="6706"/>
    <lineage>
        <taxon>Eukaryota</taxon>
        <taxon>Metazoa</taxon>
        <taxon>Ecdysozoa</taxon>
        <taxon>Arthropoda</taxon>
        <taxon>Crustacea</taxon>
        <taxon>Multicrustacea</taxon>
        <taxon>Malacostraca</taxon>
        <taxon>Eumalacostraca</taxon>
        <taxon>Eucarida</taxon>
        <taxon>Decapoda</taxon>
        <taxon>Pleocyemata</taxon>
        <taxon>Astacidea</taxon>
        <taxon>Nephropoidea</taxon>
        <taxon>Nephropidae</taxon>
        <taxon>Homarus</taxon>
    </lineage>
</organism>
<dbReference type="Proteomes" id="UP000747542">
    <property type="component" value="Unassembled WGS sequence"/>
</dbReference>
<reference evidence="1" key="1">
    <citation type="journal article" date="2021" name="Sci. Adv.">
        <title>The American lobster genome reveals insights on longevity, neural, and immune adaptations.</title>
        <authorList>
            <person name="Polinski J.M."/>
            <person name="Zimin A.V."/>
            <person name="Clark K.F."/>
            <person name="Kohn A.B."/>
            <person name="Sadowski N."/>
            <person name="Timp W."/>
            <person name="Ptitsyn A."/>
            <person name="Khanna P."/>
            <person name="Romanova D.Y."/>
            <person name="Williams P."/>
            <person name="Greenwood S.J."/>
            <person name="Moroz L.L."/>
            <person name="Walt D.R."/>
            <person name="Bodnar A.G."/>
        </authorList>
    </citation>
    <scope>NUCLEOTIDE SEQUENCE</scope>
    <source>
        <strain evidence="1">GMGI-L3</strain>
    </source>
</reference>
<evidence type="ECO:0000313" key="1">
    <source>
        <dbReference type="EMBL" id="KAG7166542.1"/>
    </source>
</evidence>
<comment type="caution">
    <text evidence="1">The sequence shown here is derived from an EMBL/GenBank/DDBJ whole genome shotgun (WGS) entry which is preliminary data.</text>
</comment>
<keyword evidence="2" id="KW-1185">Reference proteome</keyword>
<gene>
    <name evidence="1" type="ORF">Hamer_G005665</name>
</gene>
<evidence type="ECO:0000313" key="2">
    <source>
        <dbReference type="Proteomes" id="UP000747542"/>
    </source>
</evidence>
<name>A0A8J5JYZ7_HOMAM</name>
<sequence>MYPEGELVRYTFSIRSRRHYRLVDTPLLFSQQAPPFLHRRLRPRETPCTPSTVTRMVGQVQPALVRIAANWPAAGYGPPRGWGFGSVAPPSR</sequence>
<proteinExistence type="predicted"/>
<accession>A0A8J5JYZ7</accession>
<protein>
    <submittedName>
        <fullName evidence="1">Uncharacterized protein</fullName>
    </submittedName>
</protein>